<evidence type="ECO:0000256" key="2">
    <source>
        <dbReference type="SAM" id="MobiDB-lite"/>
    </source>
</evidence>
<dbReference type="PROSITE" id="PS50157">
    <property type="entry name" value="ZINC_FINGER_C2H2_2"/>
    <property type="match status" value="2"/>
</dbReference>
<comment type="caution">
    <text evidence="4">The sequence shown here is derived from an EMBL/GenBank/DDBJ whole genome shotgun (WGS) entry which is preliminary data.</text>
</comment>
<keyword evidence="5" id="KW-1185">Reference proteome</keyword>
<keyword evidence="1" id="KW-0862">Zinc</keyword>
<name>A0A4S4LZU4_9AGAM</name>
<evidence type="ECO:0000256" key="1">
    <source>
        <dbReference type="PROSITE-ProRule" id="PRU00042"/>
    </source>
</evidence>
<reference evidence="4 5" key="1">
    <citation type="submission" date="2019-02" db="EMBL/GenBank/DDBJ databases">
        <title>Genome sequencing of the rare red list fungi Bondarzewia mesenterica.</title>
        <authorList>
            <person name="Buettner E."/>
            <person name="Kellner H."/>
        </authorList>
    </citation>
    <scope>NUCLEOTIDE SEQUENCE [LARGE SCALE GENOMIC DNA]</scope>
    <source>
        <strain evidence="4 5">DSM 108281</strain>
    </source>
</reference>
<dbReference type="Gene3D" id="3.30.160.60">
    <property type="entry name" value="Classic Zinc Finger"/>
    <property type="match status" value="1"/>
</dbReference>
<dbReference type="SMART" id="SM00355">
    <property type="entry name" value="ZnF_C2H2"/>
    <property type="match status" value="2"/>
</dbReference>
<feature type="compositionally biased region" description="Basic and acidic residues" evidence="2">
    <location>
        <begin position="249"/>
        <end position="258"/>
    </location>
</feature>
<protein>
    <recommendedName>
        <fullName evidence="3">C2H2-type domain-containing protein</fullName>
    </recommendedName>
</protein>
<dbReference type="PROSITE" id="PS00028">
    <property type="entry name" value="ZINC_FINGER_C2H2_1"/>
    <property type="match status" value="2"/>
</dbReference>
<accession>A0A4S4LZU4</accession>
<feature type="domain" description="C2H2-type" evidence="3">
    <location>
        <begin position="319"/>
        <end position="349"/>
    </location>
</feature>
<dbReference type="InterPro" id="IPR013087">
    <property type="entry name" value="Znf_C2H2_type"/>
</dbReference>
<organism evidence="4 5">
    <name type="scientific">Bondarzewia mesenterica</name>
    <dbReference type="NCBI Taxonomy" id="1095465"/>
    <lineage>
        <taxon>Eukaryota</taxon>
        <taxon>Fungi</taxon>
        <taxon>Dikarya</taxon>
        <taxon>Basidiomycota</taxon>
        <taxon>Agaricomycotina</taxon>
        <taxon>Agaricomycetes</taxon>
        <taxon>Russulales</taxon>
        <taxon>Bondarzewiaceae</taxon>
        <taxon>Bondarzewia</taxon>
    </lineage>
</organism>
<proteinExistence type="predicted"/>
<dbReference type="Proteomes" id="UP000310158">
    <property type="component" value="Unassembled WGS sequence"/>
</dbReference>
<evidence type="ECO:0000313" key="4">
    <source>
        <dbReference type="EMBL" id="THH18204.1"/>
    </source>
</evidence>
<feature type="region of interest" description="Disordered" evidence="2">
    <location>
        <begin position="248"/>
        <end position="272"/>
    </location>
</feature>
<sequence length="355" mass="39584">MAEATHSKSNTSFSPESEWVDTTVDRHYPQDFNILSGNNGQNGHCQSLNVAPLTGTFSQEWGNVVGLETEDAGINCWLQVQPPAVARSYHVPTPDAFFDQRLPALPATTCHQPVPSTDALHPIIPPFASLHQPVHPSMSSGQALALAQSHHSERAVTDYLLNAPRTVSPRWRYNEIPLRLPMLPTVKPRYTTKGSVSCEESWNCRKRSRVEIDVGDAHSHSLFQQGITGETEYEEHKEGQLALNQNNNRSEEDGHEEGLAAMPPADSSLSSGLGPIAPKTKRPKLSPPYYCARCDTTVQTKNGWWRHMKGPNHGGQRDIPCTDAACTKMFERKDVRDQHVREVHLGEPRKSRRRI</sequence>
<gene>
    <name evidence="4" type="ORF">EW146_g2749</name>
</gene>
<dbReference type="EMBL" id="SGPL01000083">
    <property type="protein sequence ID" value="THH18204.1"/>
    <property type="molecule type" value="Genomic_DNA"/>
</dbReference>
<evidence type="ECO:0000313" key="5">
    <source>
        <dbReference type="Proteomes" id="UP000310158"/>
    </source>
</evidence>
<evidence type="ECO:0000259" key="3">
    <source>
        <dbReference type="PROSITE" id="PS50157"/>
    </source>
</evidence>
<feature type="domain" description="C2H2-type" evidence="3">
    <location>
        <begin position="289"/>
        <end position="318"/>
    </location>
</feature>
<keyword evidence="1" id="KW-0863">Zinc-finger</keyword>
<dbReference type="GO" id="GO:0008270">
    <property type="term" value="F:zinc ion binding"/>
    <property type="evidence" value="ECO:0007669"/>
    <property type="project" value="UniProtKB-KW"/>
</dbReference>
<keyword evidence="1" id="KW-0479">Metal-binding</keyword>
<dbReference type="AlphaFoldDB" id="A0A4S4LZU4"/>